<comment type="caution">
    <text evidence="12">Lacks conserved residue(s) required for the propagation of feature annotation.</text>
</comment>
<dbReference type="PANTHER" id="PTHR43697:SF1">
    <property type="entry name" value="SERINE--TRNA LIGASE"/>
    <property type="match status" value="1"/>
</dbReference>
<feature type="binding site" evidence="12">
    <location>
        <position position="382"/>
    </location>
    <ligand>
        <name>L-serine</name>
        <dbReference type="ChEBI" id="CHEBI:33384"/>
    </ligand>
</feature>
<evidence type="ECO:0000256" key="9">
    <source>
        <dbReference type="ARBA" id="ARBA00023146"/>
    </source>
</evidence>
<evidence type="ECO:0000313" key="17">
    <source>
        <dbReference type="EMBL" id="QUL98828.1"/>
    </source>
</evidence>
<dbReference type="NCBIfam" id="TIGR00414">
    <property type="entry name" value="serS"/>
    <property type="match status" value="1"/>
</dbReference>
<feature type="domain" description="Aminoacyl-transfer RNA synthetases class-II family profile" evidence="16">
    <location>
        <begin position="137"/>
        <end position="407"/>
    </location>
</feature>
<feature type="binding site" evidence="13">
    <location>
        <position position="380"/>
    </location>
    <ligand>
        <name>L-serine</name>
        <dbReference type="ChEBI" id="CHEBI:33384"/>
    </ligand>
</feature>
<dbReference type="GO" id="GO:0005524">
    <property type="term" value="F:ATP binding"/>
    <property type="evidence" value="ECO:0007669"/>
    <property type="project" value="UniProtKB-UniRule"/>
</dbReference>
<dbReference type="SUPFAM" id="SSF55681">
    <property type="entry name" value="Class II aaRS and biotin synthetases"/>
    <property type="match status" value="1"/>
</dbReference>
<evidence type="ECO:0000256" key="3">
    <source>
        <dbReference type="ARBA" id="ARBA00010728"/>
    </source>
</evidence>
<dbReference type="AlphaFoldDB" id="A0AAT9LDM6"/>
<feature type="site" description="Important for serine binding" evidence="13">
    <location>
        <position position="382"/>
    </location>
</feature>
<dbReference type="KEGG" id="fcz:IMF26_01740"/>
<dbReference type="GO" id="GO:0004828">
    <property type="term" value="F:serine-tRNA ligase activity"/>
    <property type="evidence" value="ECO:0007669"/>
    <property type="project" value="UniProtKB-UniRule"/>
</dbReference>
<protein>
    <recommendedName>
        <fullName evidence="12">Serine--tRNA ligase</fullName>
        <ecNumber evidence="12">6.1.1.11</ecNumber>
    </recommendedName>
    <alternativeName>
        <fullName evidence="12">Seryl-tRNA synthetase</fullName>
        <shortName evidence="12">SerRS</shortName>
    </alternativeName>
    <alternativeName>
        <fullName evidence="12">Seryl-tRNA(Ser/Sec) synthetase</fullName>
    </alternativeName>
</protein>
<feature type="binding site" evidence="12 14">
    <location>
        <begin position="259"/>
        <end position="261"/>
    </location>
    <ligand>
        <name>ATP</name>
        <dbReference type="ChEBI" id="CHEBI:30616"/>
    </ligand>
</feature>
<dbReference type="PRINTS" id="PR00981">
    <property type="entry name" value="TRNASYNTHSER"/>
</dbReference>
<dbReference type="GO" id="GO:0140096">
    <property type="term" value="F:catalytic activity, acting on a protein"/>
    <property type="evidence" value="ECO:0007669"/>
    <property type="project" value="UniProtKB-ARBA"/>
</dbReference>
<dbReference type="CDD" id="cd00770">
    <property type="entry name" value="SerRS_core"/>
    <property type="match status" value="1"/>
</dbReference>
<evidence type="ECO:0000256" key="10">
    <source>
        <dbReference type="ARBA" id="ARBA00047929"/>
    </source>
</evidence>
<dbReference type="InterPro" id="IPR002317">
    <property type="entry name" value="Ser-tRNA-ligase_type_1"/>
</dbReference>
<keyword evidence="9 12" id="KW-0030">Aminoacyl-tRNA synthetase</keyword>
<evidence type="ECO:0000256" key="14">
    <source>
        <dbReference type="PIRSR" id="PIRSR001529-2"/>
    </source>
</evidence>
<comment type="similarity">
    <text evidence="3 12">Belongs to the class-II aminoacyl-tRNA synthetase family. Type-1 seryl-tRNA synthetase subfamily.</text>
</comment>
<organism evidence="17">
    <name type="scientific">Candidatus Fermentithermobacillus carboniphilus</name>
    <dbReference type="NCBI Taxonomy" id="3085328"/>
    <lineage>
        <taxon>Bacteria</taxon>
        <taxon>Bacillati</taxon>
        <taxon>Bacillota</taxon>
        <taxon>Candidatus Fermentithermobacillia</taxon>
        <taxon>Candidatus Fermentithermobacillales</taxon>
        <taxon>Candidatus Fermentithermobacillaceae</taxon>
        <taxon>Candidatus Fermentithermobacillus</taxon>
    </lineage>
</organism>
<dbReference type="Gene3D" id="3.30.930.10">
    <property type="entry name" value="Bira Bifunctional Protein, Domain 2"/>
    <property type="match status" value="1"/>
</dbReference>
<dbReference type="PROSITE" id="PS50862">
    <property type="entry name" value="AA_TRNA_LIGASE_II"/>
    <property type="match status" value="1"/>
</dbReference>
<keyword evidence="5 12" id="KW-0436">Ligase</keyword>
<dbReference type="InterPro" id="IPR015866">
    <property type="entry name" value="Ser-tRNA-synth_1_N"/>
</dbReference>
<accession>A0AAT9LDM6</accession>
<dbReference type="GO" id="GO:0006434">
    <property type="term" value="P:seryl-tRNA aminoacylation"/>
    <property type="evidence" value="ECO:0007669"/>
    <property type="project" value="UniProtKB-UniRule"/>
</dbReference>
<evidence type="ECO:0000256" key="13">
    <source>
        <dbReference type="PIRSR" id="PIRSR001529-1"/>
    </source>
</evidence>
<comment type="subunit">
    <text evidence="12">Homodimer. The tRNA molecule binds across the dimer.</text>
</comment>
<dbReference type="GO" id="GO:0005737">
    <property type="term" value="C:cytoplasm"/>
    <property type="evidence" value="ECO:0007669"/>
    <property type="project" value="UniProtKB-SubCell"/>
</dbReference>
<evidence type="ECO:0000256" key="2">
    <source>
        <dbReference type="ARBA" id="ARBA00005045"/>
    </source>
</evidence>
<comment type="catalytic activity">
    <reaction evidence="11 12">
        <text>tRNA(Ser) + L-serine + ATP = L-seryl-tRNA(Ser) + AMP + diphosphate + H(+)</text>
        <dbReference type="Rhea" id="RHEA:12292"/>
        <dbReference type="Rhea" id="RHEA-COMP:9669"/>
        <dbReference type="Rhea" id="RHEA-COMP:9703"/>
        <dbReference type="ChEBI" id="CHEBI:15378"/>
        <dbReference type="ChEBI" id="CHEBI:30616"/>
        <dbReference type="ChEBI" id="CHEBI:33019"/>
        <dbReference type="ChEBI" id="CHEBI:33384"/>
        <dbReference type="ChEBI" id="CHEBI:78442"/>
        <dbReference type="ChEBI" id="CHEBI:78533"/>
        <dbReference type="ChEBI" id="CHEBI:456215"/>
        <dbReference type="EC" id="6.1.1.11"/>
    </reaction>
</comment>
<feature type="binding site" evidence="13">
    <location>
        <position position="228"/>
    </location>
    <ligand>
        <name>L-serine</name>
        <dbReference type="ChEBI" id="CHEBI:33384"/>
    </ligand>
</feature>
<dbReference type="PANTHER" id="PTHR43697">
    <property type="entry name" value="SERYL-TRNA SYNTHETASE"/>
    <property type="match status" value="1"/>
</dbReference>
<reference evidence="17" key="1">
    <citation type="submission" date="2020-10" db="EMBL/GenBank/DDBJ databases">
        <authorList>
            <person name="Kadnikov V."/>
            <person name="Beletsky A.V."/>
            <person name="Mardanov A.V."/>
            <person name="Karnachuk O.V."/>
            <person name="Ravin N.V."/>
        </authorList>
    </citation>
    <scope>NUCLEOTIDE SEQUENCE</scope>
    <source>
        <strain evidence="17">Bu02</strain>
    </source>
</reference>
<dbReference type="GO" id="GO:0016260">
    <property type="term" value="P:selenocysteine biosynthetic process"/>
    <property type="evidence" value="ECO:0007669"/>
    <property type="project" value="UniProtKB-UniRule"/>
</dbReference>
<feature type="binding site" evidence="12 14">
    <location>
        <begin position="346"/>
        <end position="349"/>
    </location>
    <ligand>
        <name>ATP</name>
        <dbReference type="ChEBI" id="CHEBI:30616"/>
    </ligand>
</feature>
<evidence type="ECO:0000256" key="1">
    <source>
        <dbReference type="ARBA" id="ARBA00004496"/>
    </source>
</evidence>
<evidence type="ECO:0000256" key="15">
    <source>
        <dbReference type="SAM" id="Coils"/>
    </source>
</evidence>
<evidence type="ECO:0000256" key="7">
    <source>
        <dbReference type="ARBA" id="ARBA00022840"/>
    </source>
</evidence>
<proteinExistence type="inferred from homology"/>
<comment type="catalytic activity">
    <reaction evidence="10 12">
        <text>tRNA(Sec) + L-serine + ATP = L-seryl-tRNA(Sec) + AMP + diphosphate + H(+)</text>
        <dbReference type="Rhea" id="RHEA:42580"/>
        <dbReference type="Rhea" id="RHEA-COMP:9742"/>
        <dbReference type="Rhea" id="RHEA-COMP:10128"/>
        <dbReference type="ChEBI" id="CHEBI:15378"/>
        <dbReference type="ChEBI" id="CHEBI:30616"/>
        <dbReference type="ChEBI" id="CHEBI:33019"/>
        <dbReference type="ChEBI" id="CHEBI:33384"/>
        <dbReference type="ChEBI" id="CHEBI:78442"/>
        <dbReference type="ChEBI" id="CHEBI:78533"/>
        <dbReference type="ChEBI" id="CHEBI:456215"/>
        <dbReference type="EC" id="6.1.1.11"/>
    </reaction>
</comment>
<dbReference type="InterPro" id="IPR006195">
    <property type="entry name" value="aa-tRNA-synth_II"/>
</dbReference>
<keyword evidence="6 12" id="KW-0547">Nucleotide-binding</keyword>
<evidence type="ECO:0000259" key="16">
    <source>
        <dbReference type="PROSITE" id="PS50862"/>
    </source>
</evidence>
<keyword evidence="15" id="KW-0175">Coiled coil</keyword>
<dbReference type="Pfam" id="PF02403">
    <property type="entry name" value="Seryl_tRNA_N"/>
    <property type="match status" value="1"/>
</dbReference>
<dbReference type="InterPro" id="IPR033729">
    <property type="entry name" value="SerRS_core"/>
</dbReference>
<keyword evidence="4 12" id="KW-0963">Cytoplasm</keyword>
<evidence type="ECO:0000256" key="11">
    <source>
        <dbReference type="ARBA" id="ARBA00048823"/>
    </source>
</evidence>
<comment type="pathway">
    <text evidence="2 12">Aminoacyl-tRNA biosynthesis; selenocysteinyl-tRNA(Sec) biosynthesis; L-seryl-tRNA(Sec) from L-serine and tRNA(Sec): step 1/1.</text>
</comment>
<dbReference type="SUPFAM" id="SSF46589">
    <property type="entry name" value="tRNA-binding arm"/>
    <property type="match status" value="1"/>
</dbReference>
<evidence type="ECO:0000256" key="12">
    <source>
        <dbReference type="HAMAP-Rule" id="MF_00176"/>
    </source>
</evidence>
<gene>
    <name evidence="12 17" type="primary">serS</name>
    <name evidence="17" type="ORF">IMF26_01740</name>
</gene>
<evidence type="ECO:0000256" key="4">
    <source>
        <dbReference type="ARBA" id="ARBA00022490"/>
    </source>
</evidence>
<evidence type="ECO:0000256" key="5">
    <source>
        <dbReference type="ARBA" id="ARBA00022598"/>
    </source>
</evidence>
<reference evidence="17" key="2">
    <citation type="journal article" date="2023" name="Biology">
        <title>Prokaryotic Life Associated with Coal-Fire Gas Vents Revealed by Metagenomics.</title>
        <authorList>
            <person name="Kadnikov V.V."/>
            <person name="Mardanov A.V."/>
            <person name="Beletsky A.V."/>
            <person name="Karnachuk O.V."/>
            <person name="Ravin N.V."/>
        </authorList>
    </citation>
    <scope>NUCLEOTIDE SEQUENCE</scope>
    <source>
        <strain evidence="17">Bu02</strain>
    </source>
</reference>
<feature type="binding site" evidence="13">
    <location>
        <position position="259"/>
    </location>
    <ligand>
        <name>L-serine</name>
        <dbReference type="ChEBI" id="CHEBI:33384"/>
    </ligand>
</feature>
<dbReference type="EC" id="6.1.1.11" evidence="12"/>
<dbReference type="PIRSF" id="PIRSF001529">
    <property type="entry name" value="Ser-tRNA-synth_IIa"/>
    <property type="match status" value="1"/>
</dbReference>
<dbReference type="EMBL" id="CP062796">
    <property type="protein sequence ID" value="QUL98828.1"/>
    <property type="molecule type" value="Genomic_DNA"/>
</dbReference>
<dbReference type="HAMAP" id="MF_00176">
    <property type="entry name" value="Ser_tRNA_synth_type1"/>
    <property type="match status" value="1"/>
</dbReference>
<dbReference type="InterPro" id="IPR042103">
    <property type="entry name" value="SerRS_1_N_sf"/>
</dbReference>
<comment type="subcellular location">
    <subcellularLocation>
        <location evidence="1 12">Cytoplasm</location>
    </subcellularLocation>
</comment>
<evidence type="ECO:0000256" key="8">
    <source>
        <dbReference type="ARBA" id="ARBA00022917"/>
    </source>
</evidence>
<keyword evidence="8 12" id="KW-0648">Protein biosynthesis</keyword>
<dbReference type="InterPro" id="IPR010978">
    <property type="entry name" value="tRNA-bd_arm"/>
</dbReference>
<feature type="coiled-coil region" evidence="15">
    <location>
        <begin position="30"/>
        <end position="94"/>
    </location>
</feature>
<evidence type="ECO:0000256" key="6">
    <source>
        <dbReference type="ARBA" id="ARBA00022741"/>
    </source>
</evidence>
<dbReference type="Pfam" id="PF00587">
    <property type="entry name" value="tRNA-synt_2b"/>
    <property type="match status" value="1"/>
</dbReference>
<dbReference type="InterPro" id="IPR002314">
    <property type="entry name" value="aa-tRNA-synt_IIb"/>
</dbReference>
<keyword evidence="7 12" id="KW-0067">ATP-binding</keyword>
<feature type="binding site" evidence="12 13">
    <location>
        <position position="282"/>
    </location>
    <ligand>
        <name>L-serine</name>
        <dbReference type="ChEBI" id="CHEBI:33384"/>
    </ligand>
</feature>
<dbReference type="GO" id="GO:0016740">
    <property type="term" value="F:transferase activity"/>
    <property type="evidence" value="ECO:0007669"/>
    <property type="project" value="UniProtKB-ARBA"/>
</dbReference>
<dbReference type="InterPro" id="IPR045864">
    <property type="entry name" value="aa-tRNA-synth_II/BPL/LPL"/>
</dbReference>
<dbReference type="Gene3D" id="1.10.287.40">
    <property type="entry name" value="Serine-tRNA synthetase, tRNA binding domain"/>
    <property type="match status" value="1"/>
</dbReference>
<name>A0AAT9LDM6_9FIRM</name>
<comment type="function">
    <text evidence="12">Catalyzes the attachment of serine to tRNA(Ser). Is also able to aminoacylate tRNA(Sec) with serine, to form the misacylated tRNA L-seryl-tRNA(Sec), which will be further converted into selenocysteinyl-tRNA(Sec).</text>
</comment>
<sequence>MFDVEILKKDRTAVERMLKMRGEEAPLDTILSLDEQRAGLVRQINELREERNRISDQVKSCKDPGEREKLIKTNREIREKVSLLEKRLAETEEELRRILIWVPNMLAPDVPYGEDDSGNVEIRRWGNPREFDFQPKDHVELGEALGIIDIARGAKVWGTRTYFLKGDAVFLEFALVRFALDLLVAEGFKPVIPPVIVREDILEGTRHYPFFKEQIYRIEGENLGLVGTSEIPLCAMHAQEIIDEADLPIKYVGFSPCYRTEVGSGGRDVRGLIRTHHFDKVEMFVFDKPSESEKTHEWMLSLEERIYQSLGIPYRVVKICSGDLGPVAYKKYDIEFWKPSEGTYREITSCSNCTDFQARGLNIRYRPAGGGKPEFVHTLNGTAIAIGRTLVAIIENYQNSDGTVTVPEVLRKYMPGNQALIR</sequence>
<comment type="domain">
    <text evidence="12">Consists of two distinct domains, a catalytic core and a N-terminal extension that is involved in tRNA binding.</text>
</comment>
<feature type="binding site" evidence="12">
    <location>
        <begin position="228"/>
        <end position="230"/>
    </location>
    <ligand>
        <name>L-serine</name>
        <dbReference type="ChEBI" id="CHEBI:33384"/>
    </ligand>
</feature>